<proteinExistence type="predicted"/>
<evidence type="ECO:0000313" key="2">
    <source>
        <dbReference type="EMBL" id="MDV7024526.1"/>
    </source>
</evidence>
<keyword evidence="3" id="KW-1185">Reference proteome</keyword>
<dbReference type="EMBL" id="JAWLOF010000014">
    <property type="protein sequence ID" value="MDV7024526.1"/>
    <property type="molecule type" value="Genomic_DNA"/>
</dbReference>
<dbReference type="Pfam" id="PF21818">
    <property type="entry name" value="DUF6884"/>
    <property type="match status" value="1"/>
</dbReference>
<evidence type="ECO:0000259" key="1">
    <source>
        <dbReference type="Pfam" id="PF21818"/>
    </source>
</evidence>
<accession>A0ABU4E8H5</accession>
<dbReference type="RefSeq" id="WP_151605711.1">
    <property type="nucleotide sequence ID" value="NZ_JAWLOF010000014.1"/>
</dbReference>
<reference evidence="2 3" key="1">
    <citation type="submission" date="2023-10" db="EMBL/GenBank/DDBJ databases">
        <authorList>
            <person name="Dale J."/>
        </authorList>
    </citation>
    <scope>NUCLEOTIDE SEQUENCE [LARGE SCALE GENOMIC DNA]</scope>
    <source>
        <strain evidence="2 3">2023EL-00970</strain>
    </source>
</reference>
<sequence>MSTGNVHLIVTCTRRKTVSAGETVFPDERDVEKAYGVWMERLAQARRRSPPMTAGELYTGQHWSRAAAAAARNGAEMWVISAGLGLLHVSDPVVPYEATFSSMPFSHSRLWESLTARPPAERRSVSLRMLMQARPDERFVVAASPVYLRAVEPDLLAGRYSLCAPEQLTVITSKGYQGPLKDSVIYTNAGMMKGLNTNMTGLNVSCAVQLTGNEEESSTTAHELYA</sequence>
<dbReference type="InterPro" id="IPR049251">
    <property type="entry name" value="DUF6884"/>
</dbReference>
<evidence type="ECO:0000313" key="3">
    <source>
        <dbReference type="Proteomes" id="UP001187066"/>
    </source>
</evidence>
<protein>
    <recommendedName>
        <fullName evidence="1">DUF6884 domain-containing protein</fullName>
    </recommendedName>
</protein>
<dbReference type="Proteomes" id="UP001187066">
    <property type="component" value="Unassembled WGS sequence"/>
</dbReference>
<name>A0ABU4E8H5_9ENTR</name>
<gene>
    <name evidence="2" type="ORF">R4P48_17820</name>
</gene>
<comment type="caution">
    <text evidence="2">The sequence shown here is derived from an EMBL/GenBank/DDBJ whole genome shotgun (WGS) entry which is preliminary data.</text>
</comment>
<feature type="domain" description="DUF6884" evidence="1">
    <location>
        <begin position="46"/>
        <end position="118"/>
    </location>
</feature>
<organism evidence="2 3">
    <name type="scientific">Atlantibacter subterraneus</name>
    <dbReference type="NCBI Taxonomy" id="255519"/>
    <lineage>
        <taxon>Bacteria</taxon>
        <taxon>Pseudomonadati</taxon>
        <taxon>Pseudomonadota</taxon>
        <taxon>Gammaproteobacteria</taxon>
        <taxon>Enterobacterales</taxon>
        <taxon>Enterobacteriaceae</taxon>
        <taxon>Atlantibacter</taxon>
    </lineage>
</organism>